<dbReference type="Proteomes" id="UP000664859">
    <property type="component" value="Unassembled WGS sequence"/>
</dbReference>
<gene>
    <name evidence="4" type="ORF">JKP88DRAFT_263703</name>
</gene>
<accession>A0A835YT43</accession>
<protein>
    <submittedName>
        <fullName evidence="4">Rho GTPase activation protein</fullName>
    </submittedName>
</protein>
<dbReference type="GO" id="GO:0005096">
    <property type="term" value="F:GTPase activator activity"/>
    <property type="evidence" value="ECO:0007669"/>
    <property type="project" value="UniProtKB-KW"/>
</dbReference>
<feature type="region of interest" description="Disordered" evidence="2">
    <location>
        <begin position="417"/>
        <end position="442"/>
    </location>
</feature>
<dbReference type="AlphaFoldDB" id="A0A835YT43"/>
<evidence type="ECO:0000313" key="5">
    <source>
        <dbReference type="Proteomes" id="UP000664859"/>
    </source>
</evidence>
<dbReference type="SMART" id="SM00324">
    <property type="entry name" value="RhoGAP"/>
    <property type="match status" value="1"/>
</dbReference>
<keyword evidence="5" id="KW-1185">Reference proteome</keyword>
<dbReference type="EMBL" id="JAFCMP010000346">
    <property type="protein sequence ID" value="KAG5180945.1"/>
    <property type="molecule type" value="Genomic_DNA"/>
</dbReference>
<dbReference type="GO" id="GO:0007165">
    <property type="term" value="P:signal transduction"/>
    <property type="evidence" value="ECO:0007669"/>
    <property type="project" value="InterPro"/>
</dbReference>
<evidence type="ECO:0000256" key="1">
    <source>
        <dbReference type="ARBA" id="ARBA00022468"/>
    </source>
</evidence>
<dbReference type="Pfam" id="PF00620">
    <property type="entry name" value="RhoGAP"/>
    <property type="match status" value="1"/>
</dbReference>
<dbReference type="PANTHER" id="PTHR15228">
    <property type="entry name" value="SPERMATHECAL PHYSIOLOGY VARIANT"/>
    <property type="match status" value="1"/>
</dbReference>
<dbReference type="CDD" id="cd00159">
    <property type="entry name" value="RhoGAP"/>
    <property type="match status" value="1"/>
</dbReference>
<evidence type="ECO:0000259" key="3">
    <source>
        <dbReference type="PROSITE" id="PS50238"/>
    </source>
</evidence>
<dbReference type="PROSITE" id="PS50238">
    <property type="entry name" value="RHOGAP"/>
    <property type="match status" value="1"/>
</dbReference>
<proteinExistence type="predicted"/>
<dbReference type="OrthoDB" id="185175at2759"/>
<dbReference type="InterPro" id="IPR000198">
    <property type="entry name" value="RhoGAP_dom"/>
</dbReference>
<keyword evidence="1" id="KW-0343">GTPase activation</keyword>
<evidence type="ECO:0000313" key="4">
    <source>
        <dbReference type="EMBL" id="KAG5180945.1"/>
    </source>
</evidence>
<sequence length="608" mass="64170">MEWVSALPQSLKVHDCSLIERFHSGLTNPSNDENSGNIDAPLAEFARLRDDLSLMQSQIAAYVGATEAEFVAARQLTFLHAPRAGDAAKHVKAALCTSCVHDAVIRGMREHLCAPLRAVLLSLAVTRNCCTSGQPHLMLLFAPRASLIRSAVSVSVTAWCDTTDALAKRRAALVLDYDHHKRKLAAAQQRAAAAHATGRRASADTDERDAALRQAKLAASTNDLRATTADLLAHIAALSRVERALRDAVCRGLAAAAAARARAARLRRWTPAACCATPASPSASRRWRRRRRRAAAAAAARRRRRQRRCRSRRRRCAKRWWQPPRRAEADAAAAAADAAAAAEAAAAELEAHPPGALFGRSLAAWSAPPPPLREWVAYLDAHGLYVRGLFRLPAALDDVSDLKRRYDAGEAVALDAVSSSSGGSGGGSSPGGSTGSGGSSASGFAAPRLRHSVHDIAALLKMFFRELPEPLIPAASYRAALDAAAAPALAAAAPDGSGAVAAVPAAAVAAFVAAARPLLAALPPTPRACARLLFALLHRVHLCAGDNKMTAENLGIVFAPNLLRPAEAGQPTMAELQPCIMFVRRVVESAPDVFANLWDGYPSSSAAA</sequence>
<name>A0A835YT43_9STRA</name>
<dbReference type="InterPro" id="IPR008936">
    <property type="entry name" value="Rho_GTPase_activation_prot"/>
</dbReference>
<dbReference type="SUPFAM" id="SSF48350">
    <property type="entry name" value="GTPase activation domain, GAP"/>
    <property type="match status" value="1"/>
</dbReference>
<reference evidence="4" key="1">
    <citation type="submission" date="2021-02" db="EMBL/GenBank/DDBJ databases">
        <title>First Annotated Genome of the Yellow-green Alga Tribonema minus.</title>
        <authorList>
            <person name="Mahan K.M."/>
        </authorList>
    </citation>
    <scope>NUCLEOTIDE SEQUENCE</scope>
    <source>
        <strain evidence="4">UTEX B ZZ1240</strain>
    </source>
</reference>
<organism evidence="4 5">
    <name type="scientific">Tribonema minus</name>
    <dbReference type="NCBI Taxonomy" id="303371"/>
    <lineage>
        <taxon>Eukaryota</taxon>
        <taxon>Sar</taxon>
        <taxon>Stramenopiles</taxon>
        <taxon>Ochrophyta</taxon>
        <taxon>PX clade</taxon>
        <taxon>Xanthophyceae</taxon>
        <taxon>Tribonematales</taxon>
        <taxon>Tribonemataceae</taxon>
        <taxon>Tribonema</taxon>
    </lineage>
</organism>
<evidence type="ECO:0000256" key="2">
    <source>
        <dbReference type="SAM" id="MobiDB-lite"/>
    </source>
</evidence>
<comment type="caution">
    <text evidence="4">The sequence shown here is derived from an EMBL/GenBank/DDBJ whole genome shotgun (WGS) entry which is preliminary data.</text>
</comment>
<feature type="domain" description="Rho-GAP" evidence="3">
    <location>
        <begin position="360"/>
        <end position="594"/>
    </location>
</feature>
<dbReference type="InterPro" id="IPR051025">
    <property type="entry name" value="RhoGAP"/>
</dbReference>
<dbReference type="Gene3D" id="1.10.555.10">
    <property type="entry name" value="Rho GTPase activation protein"/>
    <property type="match status" value="1"/>
</dbReference>
<dbReference type="PANTHER" id="PTHR15228:SF25">
    <property type="entry name" value="F-BAR DOMAIN-CONTAINING PROTEIN"/>
    <property type="match status" value="1"/>
</dbReference>
<feature type="compositionally biased region" description="Gly residues" evidence="2">
    <location>
        <begin position="422"/>
        <end position="440"/>
    </location>
</feature>